<gene>
    <name evidence="1" type="ORF">LCGC14_0669840</name>
</gene>
<accession>A0A0F9QRC4</accession>
<proteinExistence type="predicted"/>
<evidence type="ECO:0008006" key="2">
    <source>
        <dbReference type="Google" id="ProtNLM"/>
    </source>
</evidence>
<organism evidence="1">
    <name type="scientific">marine sediment metagenome</name>
    <dbReference type="NCBI Taxonomy" id="412755"/>
    <lineage>
        <taxon>unclassified sequences</taxon>
        <taxon>metagenomes</taxon>
        <taxon>ecological metagenomes</taxon>
    </lineage>
</organism>
<dbReference type="InterPro" id="IPR029063">
    <property type="entry name" value="SAM-dependent_MTases_sf"/>
</dbReference>
<dbReference type="SUPFAM" id="SSF53335">
    <property type="entry name" value="S-adenosyl-L-methionine-dependent methyltransferases"/>
    <property type="match status" value="1"/>
</dbReference>
<name>A0A0F9QRC4_9ZZZZ</name>
<dbReference type="AlphaFoldDB" id="A0A0F9QRC4"/>
<comment type="caution">
    <text evidence="1">The sequence shown here is derived from an EMBL/GenBank/DDBJ whole genome shotgun (WGS) entry which is preliminary data.</text>
</comment>
<evidence type="ECO:0000313" key="1">
    <source>
        <dbReference type="EMBL" id="KKN46760.1"/>
    </source>
</evidence>
<reference evidence="1" key="1">
    <citation type="journal article" date="2015" name="Nature">
        <title>Complex archaea that bridge the gap between prokaryotes and eukaryotes.</title>
        <authorList>
            <person name="Spang A."/>
            <person name="Saw J.H."/>
            <person name="Jorgensen S.L."/>
            <person name="Zaremba-Niedzwiedzka K."/>
            <person name="Martijn J."/>
            <person name="Lind A.E."/>
            <person name="van Eijk R."/>
            <person name="Schleper C."/>
            <person name="Guy L."/>
            <person name="Ettema T.J."/>
        </authorList>
    </citation>
    <scope>NUCLEOTIDE SEQUENCE</scope>
</reference>
<protein>
    <recommendedName>
        <fullName evidence="2">Methyltransferase type 11 domain-containing protein</fullName>
    </recommendedName>
</protein>
<dbReference type="Gene3D" id="3.40.50.150">
    <property type="entry name" value="Vaccinia Virus protein VP39"/>
    <property type="match status" value="2"/>
</dbReference>
<sequence length="180" mass="20979">MNDWQHLDHTNGLIFPWYTEAFLHVLRTWNISDWVVGEFGAGASTLWWRDKVKELISVDNNPDWAAKSGAILAETEEEYLKALGDEACYDCIIIDGEWRNACGPVAMKVIKRGGIVILDNSDRDDYSRIHNLFKYNERHSYPQQNHPEWRTCYWVVIKKTECVFSHAEAAADQRRRKCES</sequence>
<dbReference type="EMBL" id="LAZR01001313">
    <property type="protein sequence ID" value="KKN46760.1"/>
    <property type="molecule type" value="Genomic_DNA"/>
</dbReference>